<evidence type="ECO:0000256" key="2">
    <source>
        <dbReference type="ARBA" id="ARBA00023152"/>
    </source>
</evidence>
<comment type="pathway">
    <text evidence="4">Carbohydrate degradation; glycolysis; pyruvate from D-glyceraldehyde 3-phosphate: step 3/5.</text>
</comment>
<feature type="binding site" evidence="4">
    <location>
        <begin position="118"/>
        <end position="119"/>
    </location>
    <ligand>
        <name>substrate</name>
    </ligand>
</feature>
<dbReference type="Pfam" id="PF00300">
    <property type="entry name" value="His_Phos_1"/>
    <property type="match status" value="2"/>
</dbReference>
<dbReference type="NCBIfam" id="TIGR01258">
    <property type="entry name" value="pgm_1"/>
    <property type="match status" value="1"/>
</dbReference>
<comment type="similarity">
    <text evidence="1 4">Belongs to the phosphoglycerate mutase family. BPG-dependent PGAM subfamily.</text>
</comment>
<dbReference type="InterPro" id="IPR029033">
    <property type="entry name" value="His_PPase_superfam"/>
</dbReference>
<proteinExistence type="inferred from homology"/>
<dbReference type="CDD" id="cd07067">
    <property type="entry name" value="HP_PGM_like"/>
    <property type="match status" value="1"/>
</dbReference>
<feature type="site" description="Transition state stabilizer" evidence="4">
    <location>
        <position position="190"/>
    </location>
</feature>
<dbReference type="HAMAP" id="MF_01039">
    <property type="entry name" value="PGAM_GpmA"/>
    <property type="match status" value="1"/>
</dbReference>
<keyword evidence="6" id="KW-1185">Reference proteome</keyword>
<dbReference type="EC" id="5.4.2.11" evidence="4"/>
<comment type="caution">
    <text evidence="4">Lacks conserved residue(s) required for the propagation of feature annotation.</text>
</comment>
<dbReference type="GO" id="GO:0004619">
    <property type="term" value="F:phosphoglycerate mutase activity"/>
    <property type="evidence" value="ECO:0007669"/>
    <property type="project" value="UniProtKB-EC"/>
</dbReference>
<comment type="caution">
    <text evidence="5">The sequence shown here is derived from an EMBL/GenBank/DDBJ whole genome shotgun (WGS) entry which is preliminary data.</text>
</comment>
<keyword evidence="4" id="KW-0312">Gluconeogenesis</keyword>
<dbReference type="Proteomes" id="UP001478817">
    <property type="component" value="Unassembled WGS sequence"/>
</dbReference>
<feature type="active site" description="Proton donor/acceptor" evidence="4">
    <location>
        <position position="91"/>
    </location>
</feature>
<feature type="binding site" evidence="4">
    <location>
        <begin position="91"/>
        <end position="94"/>
    </location>
    <ligand>
        <name>substrate</name>
    </ligand>
</feature>
<feature type="active site" description="Tele-phosphohistidine intermediate" evidence="4">
    <location>
        <position position="11"/>
    </location>
</feature>
<dbReference type="PIRSF" id="PIRSF000709">
    <property type="entry name" value="6PFK_2-Ptase"/>
    <property type="match status" value="1"/>
</dbReference>
<comment type="catalytic activity">
    <reaction evidence="4">
        <text>(2R)-2-phosphoglycerate = (2R)-3-phosphoglycerate</text>
        <dbReference type="Rhea" id="RHEA:15901"/>
        <dbReference type="ChEBI" id="CHEBI:58272"/>
        <dbReference type="ChEBI" id="CHEBI:58289"/>
        <dbReference type="EC" id="5.4.2.11"/>
    </reaction>
</comment>
<evidence type="ECO:0000313" key="6">
    <source>
        <dbReference type="Proteomes" id="UP001478817"/>
    </source>
</evidence>
<name>A0ABV1IF11_9ACTN</name>
<feature type="binding site" evidence="4">
    <location>
        <position position="64"/>
    </location>
    <ligand>
        <name>substrate</name>
    </ligand>
</feature>
<dbReference type="SUPFAM" id="SSF53254">
    <property type="entry name" value="Phosphoglycerate mutase-like"/>
    <property type="match status" value="1"/>
</dbReference>
<evidence type="ECO:0000313" key="5">
    <source>
        <dbReference type="EMBL" id="MEQ2637484.1"/>
    </source>
</evidence>
<dbReference type="InterPro" id="IPR005952">
    <property type="entry name" value="Phosphogly_mut1"/>
</dbReference>
<sequence>MALSTVVVMRHGESTWTDASVNRFAGWVDVPLTERGRAQAAHAGALLKSAGLRPDVCFTSLLRRSIVSAEIALDAVDRLWVPAERTWRLNERHYGAFQGQTRPAMRERYGEELFSAYRRSFDVRPPEIDAASPYFQGHDARYCPDGLDGADPSQIRTESLADVVARLRPWWQARVEPLVAEGKTALIVTHGSVVRAIKKELEGLSANEISQVNIPTGVPLTYEFECSGRQGERPRVIGAGSYLDPDAARAGIAAVNQLGSA</sequence>
<dbReference type="RefSeq" id="WP_349181994.1">
    <property type="nucleotide sequence ID" value="NZ_JBBNGS010000005.1"/>
</dbReference>
<dbReference type="SMART" id="SM00855">
    <property type="entry name" value="PGAM"/>
    <property type="match status" value="1"/>
</dbReference>
<dbReference type="Gene3D" id="3.40.50.1240">
    <property type="entry name" value="Phosphoglycerate mutase-like"/>
    <property type="match status" value="1"/>
</dbReference>
<keyword evidence="2 4" id="KW-0324">Glycolysis</keyword>
<evidence type="ECO:0000256" key="4">
    <source>
        <dbReference type="HAMAP-Rule" id="MF_01039"/>
    </source>
</evidence>
<comment type="function">
    <text evidence="4">Catalyzes the interconversion of 2-phosphoglycerate and 3-phosphoglycerate.</text>
</comment>
<dbReference type="InterPro" id="IPR013078">
    <property type="entry name" value="His_Pase_superF_clade-1"/>
</dbReference>
<dbReference type="PANTHER" id="PTHR11931">
    <property type="entry name" value="PHOSPHOGLYCERATE MUTASE"/>
    <property type="match status" value="1"/>
</dbReference>
<reference evidence="5 6" key="1">
    <citation type="submission" date="2024-04" db="EMBL/GenBank/DDBJ databases">
        <title>Human intestinal bacterial collection.</title>
        <authorList>
            <person name="Pauvert C."/>
            <person name="Hitch T.C.A."/>
            <person name="Clavel T."/>
        </authorList>
    </citation>
    <scope>NUCLEOTIDE SEQUENCE [LARGE SCALE GENOMIC DNA]</scope>
    <source>
        <strain evidence="5 6">CLA-AA-H197</strain>
    </source>
</reference>
<organism evidence="5 6">
    <name type="scientific">Paratractidigestivibacter faecalis</name>
    <dbReference type="NCBI Taxonomy" id="2292441"/>
    <lineage>
        <taxon>Bacteria</taxon>
        <taxon>Bacillati</taxon>
        <taxon>Actinomycetota</taxon>
        <taxon>Coriobacteriia</taxon>
        <taxon>Coriobacteriales</taxon>
        <taxon>Atopobiaceae</taxon>
        <taxon>Paratractidigestivibacter</taxon>
    </lineage>
</organism>
<keyword evidence="3 4" id="KW-0413">Isomerase</keyword>
<evidence type="ECO:0000256" key="3">
    <source>
        <dbReference type="ARBA" id="ARBA00023235"/>
    </source>
</evidence>
<accession>A0ABV1IF11</accession>
<dbReference type="EMBL" id="JBBNGS010000005">
    <property type="protein sequence ID" value="MEQ2637484.1"/>
    <property type="molecule type" value="Genomic_DNA"/>
</dbReference>
<protein>
    <recommendedName>
        <fullName evidence="4">2,3-bisphosphoglycerate-dependent phosphoglycerate mutase</fullName>
        <shortName evidence="4">BPG-dependent PGAM</shortName>
        <shortName evidence="4">PGAM</shortName>
        <shortName evidence="4">Phosphoglyceromutase</shortName>
        <shortName evidence="4">dPGM</shortName>
        <ecNumber evidence="4">5.4.2.11</ecNumber>
    </recommendedName>
</protein>
<evidence type="ECO:0000256" key="1">
    <source>
        <dbReference type="ARBA" id="ARBA00006717"/>
    </source>
</evidence>
<gene>
    <name evidence="4" type="primary">gpmA</name>
    <name evidence="5" type="ORF">AAAT05_03915</name>
</gene>